<keyword evidence="1 2" id="KW-0413">Isomerase</keyword>
<evidence type="ECO:0000259" key="4">
    <source>
        <dbReference type="Pfam" id="PF01261"/>
    </source>
</evidence>
<reference evidence="5 6" key="1">
    <citation type="submission" date="2019-03" db="EMBL/GenBank/DDBJ databases">
        <title>Genomic Encyclopedia of Type Strains, Phase III (KMG-III): the genomes of soil and plant-associated and newly described type strains.</title>
        <authorList>
            <person name="Whitman W."/>
        </authorList>
    </citation>
    <scope>NUCLEOTIDE SEQUENCE [LARGE SCALE GENOMIC DNA]</scope>
    <source>
        <strain evidence="5 6">VKM Ac-2575</strain>
    </source>
</reference>
<sequence length="281" mass="30037">MGHALRYAVNCSILFTELPLLERPVAARQAGFGAVEFWWPFAEAVPTDREADAFVTAVRDAGVQLIGLNFFAGDMPAGDRGLVSWPKRAGEFRDNIEATLGIGDRLGCRAFNALYGNRDDNHSTTEQDELAVENLGLAAQAAARSDAQVLVEPVSGADRYPLRTAADVLAVIDRAQTAYGVQNVGLLADLYHLAVNGDDVDRVIAQYADRIAHVQIADAPGRNEPGTGTLPLDAQLAALAAGGYGGWVSLEYKPATTTVDSFGWLPRERRGAADPAKETQS</sequence>
<feature type="active site" description="Proton donor/acceptor" evidence="3">
    <location>
        <position position="251"/>
    </location>
</feature>
<gene>
    <name evidence="5" type="ORF">EV138_6119</name>
</gene>
<dbReference type="Gene3D" id="3.20.20.150">
    <property type="entry name" value="Divalent-metal-dependent TIM barrel enzymes"/>
    <property type="match status" value="1"/>
</dbReference>
<dbReference type="EMBL" id="SOCE01000002">
    <property type="protein sequence ID" value="TDU83655.1"/>
    <property type="molecule type" value="Genomic_DNA"/>
</dbReference>
<dbReference type="InterPro" id="IPR013022">
    <property type="entry name" value="Xyl_isomerase-like_TIM-brl"/>
</dbReference>
<dbReference type="InterPro" id="IPR036237">
    <property type="entry name" value="Xyl_isomerase-like_sf"/>
</dbReference>
<comment type="caution">
    <text evidence="5">The sequence shown here is derived from an EMBL/GenBank/DDBJ whole genome shotgun (WGS) entry which is preliminary data.</text>
</comment>
<evidence type="ECO:0000313" key="5">
    <source>
        <dbReference type="EMBL" id="TDU83655.1"/>
    </source>
</evidence>
<dbReference type="GO" id="GO:0008903">
    <property type="term" value="F:hydroxypyruvate isomerase activity"/>
    <property type="evidence" value="ECO:0007669"/>
    <property type="project" value="TreeGrafter"/>
</dbReference>
<dbReference type="Proteomes" id="UP000295151">
    <property type="component" value="Unassembled WGS sequence"/>
</dbReference>
<dbReference type="PANTHER" id="PTHR43489:SF6">
    <property type="entry name" value="HYDROXYPYRUVATE ISOMERASE-RELATED"/>
    <property type="match status" value="1"/>
</dbReference>
<accession>A0A4R7SXD3</accession>
<dbReference type="Pfam" id="PF01261">
    <property type="entry name" value="AP_endonuc_2"/>
    <property type="match status" value="1"/>
</dbReference>
<feature type="domain" description="Xylose isomerase-like TIM barrel" evidence="4">
    <location>
        <begin position="26"/>
        <end position="266"/>
    </location>
</feature>
<dbReference type="OrthoDB" id="9786584at2"/>
<protein>
    <submittedName>
        <fullName evidence="5">Hydroxypyruvate isomerase</fullName>
    </submittedName>
</protein>
<feature type="active site" description="Proton donor/acceptor" evidence="3">
    <location>
        <position position="152"/>
    </location>
</feature>
<dbReference type="PANTHER" id="PTHR43489">
    <property type="entry name" value="ISOMERASE"/>
    <property type="match status" value="1"/>
</dbReference>
<keyword evidence="6" id="KW-1185">Reference proteome</keyword>
<proteinExistence type="inferred from homology"/>
<dbReference type="InterPro" id="IPR050417">
    <property type="entry name" value="Sugar_Epim/Isomerase"/>
</dbReference>
<organism evidence="5 6">
    <name type="scientific">Kribbella voronezhensis</name>
    <dbReference type="NCBI Taxonomy" id="2512212"/>
    <lineage>
        <taxon>Bacteria</taxon>
        <taxon>Bacillati</taxon>
        <taxon>Actinomycetota</taxon>
        <taxon>Actinomycetes</taxon>
        <taxon>Propionibacteriales</taxon>
        <taxon>Kribbellaceae</taxon>
        <taxon>Kribbella</taxon>
    </lineage>
</organism>
<dbReference type="GO" id="GO:0046487">
    <property type="term" value="P:glyoxylate metabolic process"/>
    <property type="evidence" value="ECO:0007669"/>
    <property type="project" value="TreeGrafter"/>
</dbReference>
<dbReference type="RefSeq" id="WP_133983059.1">
    <property type="nucleotide sequence ID" value="NZ_SOCE01000002.1"/>
</dbReference>
<dbReference type="AlphaFoldDB" id="A0A4R7SXD3"/>
<keyword evidence="5" id="KW-0670">Pyruvate</keyword>
<evidence type="ECO:0000256" key="2">
    <source>
        <dbReference type="PIRNR" id="PIRNR006241"/>
    </source>
</evidence>
<evidence type="ECO:0000256" key="3">
    <source>
        <dbReference type="PIRSR" id="PIRSR006241-50"/>
    </source>
</evidence>
<dbReference type="InterPro" id="IPR026040">
    <property type="entry name" value="HyI-like"/>
</dbReference>
<evidence type="ECO:0000313" key="6">
    <source>
        <dbReference type="Proteomes" id="UP000295151"/>
    </source>
</evidence>
<name>A0A4R7SXD3_9ACTN</name>
<dbReference type="SUPFAM" id="SSF51658">
    <property type="entry name" value="Xylose isomerase-like"/>
    <property type="match status" value="1"/>
</dbReference>
<comment type="similarity">
    <text evidence="2">Belongs to the hyi family.</text>
</comment>
<evidence type="ECO:0000256" key="1">
    <source>
        <dbReference type="ARBA" id="ARBA00023235"/>
    </source>
</evidence>
<dbReference type="PIRSF" id="PIRSF006241">
    <property type="entry name" value="HyI"/>
    <property type="match status" value="1"/>
</dbReference>